<dbReference type="AlphaFoldDB" id="A0A0A8YLL0"/>
<proteinExistence type="predicted"/>
<evidence type="ECO:0000256" key="1">
    <source>
        <dbReference type="SAM" id="MobiDB-lite"/>
    </source>
</evidence>
<organism evidence="2">
    <name type="scientific">Arundo donax</name>
    <name type="common">Giant reed</name>
    <name type="synonym">Donax arundinaceus</name>
    <dbReference type="NCBI Taxonomy" id="35708"/>
    <lineage>
        <taxon>Eukaryota</taxon>
        <taxon>Viridiplantae</taxon>
        <taxon>Streptophyta</taxon>
        <taxon>Embryophyta</taxon>
        <taxon>Tracheophyta</taxon>
        <taxon>Spermatophyta</taxon>
        <taxon>Magnoliopsida</taxon>
        <taxon>Liliopsida</taxon>
        <taxon>Poales</taxon>
        <taxon>Poaceae</taxon>
        <taxon>PACMAD clade</taxon>
        <taxon>Arundinoideae</taxon>
        <taxon>Arundineae</taxon>
        <taxon>Arundo</taxon>
    </lineage>
</organism>
<accession>A0A0A8YLL0</accession>
<name>A0A0A8YLL0_ARUDO</name>
<reference evidence="2" key="2">
    <citation type="journal article" date="2015" name="Data Brief">
        <title>Shoot transcriptome of the giant reed, Arundo donax.</title>
        <authorList>
            <person name="Barrero R.A."/>
            <person name="Guerrero F.D."/>
            <person name="Moolhuijzen P."/>
            <person name="Goolsby J.A."/>
            <person name="Tidwell J."/>
            <person name="Bellgard S.E."/>
            <person name="Bellgard M.I."/>
        </authorList>
    </citation>
    <scope>NUCLEOTIDE SEQUENCE</scope>
    <source>
        <tissue evidence="2">Shoot tissue taken approximately 20 cm above the soil surface</tissue>
    </source>
</reference>
<reference evidence="2" key="1">
    <citation type="submission" date="2014-09" db="EMBL/GenBank/DDBJ databases">
        <authorList>
            <person name="Magalhaes I.L.F."/>
            <person name="Oliveira U."/>
            <person name="Santos F.R."/>
            <person name="Vidigal T.H.D.A."/>
            <person name="Brescovit A.D."/>
            <person name="Santos A.J."/>
        </authorList>
    </citation>
    <scope>NUCLEOTIDE SEQUENCE</scope>
    <source>
        <tissue evidence="2">Shoot tissue taken approximately 20 cm above the soil surface</tissue>
    </source>
</reference>
<dbReference type="EMBL" id="GBRH01274393">
    <property type="protein sequence ID" value="JAD23502.1"/>
    <property type="molecule type" value="Transcribed_RNA"/>
</dbReference>
<protein>
    <submittedName>
        <fullName evidence="2">Uncharacterized protein</fullName>
    </submittedName>
</protein>
<evidence type="ECO:0000313" key="2">
    <source>
        <dbReference type="EMBL" id="JAD23502.1"/>
    </source>
</evidence>
<feature type="region of interest" description="Disordered" evidence="1">
    <location>
        <begin position="28"/>
        <end position="55"/>
    </location>
</feature>
<sequence length="55" mass="6768">MLREPNWRNGFRRERLLRPWLRLPRIPEASSRRRSDSESGGFRFRRSPPEPSRDF</sequence>